<keyword evidence="1" id="KW-0489">Methyltransferase</keyword>
<dbReference type="Gene3D" id="3.40.50.150">
    <property type="entry name" value="Vaccinia Virus protein VP39"/>
    <property type="match status" value="1"/>
</dbReference>
<name>A0A0P7ZF80_9EURY</name>
<dbReference type="Proteomes" id="UP000050360">
    <property type="component" value="Unassembled WGS sequence"/>
</dbReference>
<protein>
    <submittedName>
        <fullName evidence="1">Methyltransferase domain protein</fullName>
    </submittedName>
</protein>
<dbReference type="GO" id="GO:0008168">
    <property type="term" value="F:methyltransferase activity"/>
    <property type="evidence" value="ECO:0007669"/>
    <property type="project" value="UniProtKB-KW"/>
</dbReference>
<evidence type="ECO:0000313" key="1">
    <source>
        <dbReference type="EMBL" id="KPQ42173.1"/>
    </source>
</evidence>
<keyword evidence="1" id="KW-0808">Transferase</keyword>
<organism evidence="1 2">
    <name type="scientific">Candidatus Methanoperedens nitratireducens</name>
    <dbReference type="NCBI Taxonomy" id="1392998"/>
    <lineage>
        <taxon>Archaea</taxon>
        <taxon>Methanobacteriati</taxon>
        <taxon>Methanobacteriota</taxon>
        <taxon>Stenosarchaea group</taxon>
        <taxon>Methanomicrobia</taxon>
        <taxon>Methanosarcinales</taxon>
        <taxon>ANME-2 cluster</taxon>
        <taxon>Candidatus Methanoperedentaceae</taxon>
        <taxon>Candidatus Methanoperedens</taxon>
    </lineage>
</organism>
<dbReference type="EMBL" id="LKCM01000260">
    <property type="protein sequence ID" value="KPQ42173.1"/>
    <property type="molecule type" value="Genomic_DNA"/>
</dbReference>
<dbReference type="GO" id="GO:0032259">
    <property type="term" value="P:methylation"/>
    <property type="evidence" value="ECO:0007669"/>
    <property type="project" value="UniProtKB-KW"/>
</dbReference>
<dbReference type="SUPFAM" id="SSF53335">
    <property type="entry name" value="S-adenosyl-L-methionine-dependent methyltransferases"/>
    <property type="match status" value="1"/>
</dbReference>
<proteinExistence type="predicted"/>
<reference evidence="1 2" key="1">
    <citation type="submission" date="2015-09" db="EMBL/GenBank/DDBJ databases">
        <title>A metagenomics-based metabolic model of nitrate-dependent anaerobic oxidation of methane by Methanoperedens-like archaea.</title>
        <authorList>
            <person name="Arshad A."/>
            <person name="Speth D.R."/>
            <person name="De Graaf R.M."/>
            <person name="Op Den Camp H.J."/>
            <person name="Jetten M.S."/>
            <person name="Welte C.U."/>
        </authorList>
    </citation>
    <scope>NUCLEOTIDE SEQUENCE [LARGE SCALE GENOMIC DNA]</scope>
</reference>
<gene>
    <name evidence="1" type="ORF">MPEBLZ_03259</name>
</gene>
<sequence length="113" mass="13461">MILDYGCGDEPVLTELLQREAYDCDGYDLYFHPEFPVRSYDLVISTEVFEHFRDVRNELTKIRSLLKQGGFLAVMTSLHDPVDFENWWYHSDPTHICFFSTKTFDWDLKAIWI</sequence>
<evidence type="ECO:0000313" key="2">
    <source>
        <dbReference type="Proteomes" id="UP000050360"/>
    </source>
</evidence>
<accession>A0A0P7ZF80</accession>
<dbReference type="AlphaFoldDB" id="A0A0P7ZF80"/>
<dbReference type="Pfam" id="PF13489">
    <property type="entry name" value="Methyltransf_23"/>
    <property type="match status" value="1"/>
</dbReference>
<comment type="caution">
    <text evidence="1">The sequence shown here is derived from an EMBL/GenBank/DDBJ whole genome shotgun (WGS) entry which is preliminary data.</text>
</comment>
<dbReference type="InterPro" id="IPR029063">
    <property type="entry name" value="SAM-dependent_MTases_sf"/>
</dbReference>